<dbReference type="EMBL" id="JAODUO010001201">
    <property type="protein sequence ID" value="KAK2169033.1"/>
    <property type="molecule type" value="Genomic_DNA"/>
</dbReference>
<feature type="transmembrane region" description="Helical" evidence="6">
    <location>
        <begin position="387"/>
        <end position="410"/>
    </location>
</feature>
<dbReference type="InterPro" id="IPR011701">
    <property type="entry name" value="MFS"/>
</dbReference>
<keyword evidence="4 6" id="KW-0472">Membrane</keyword>
<feature type="region of interest" description="Disordered" evidence="5">
    <location>
        <begin position="471"/>
        <end position="503"/>
    </location>
</feature>
<proteinExistence type="predicted"/>
<evidence type="ECO:0000256" key="1">
    <source>
        <dbReference type="ARBA" id="ARBA00004141"/>
    </source>
</evidence>
<dbReference type="InterPro" id="IPR036259">
    <property type="entry name" value="MFS_trans_sf"/>
</dbReference>
<feature type="transmembrane region" description="Helical" evidence="6">
    <location>
        <begin position="296"/>
        <end position="316"/>
    </location>
</feature>
<evidence type="ECO:0008006" key="9">
    <source>
        <dbReference type="Google" id="ProtNLM"/>
    </source>
</evidence>
<name>A0AAD9KEJ0_RIDPI</name>
<feature type="transmembrane region" description="Helical" evidence="6">
    <location>
        <begin position="104"/>
        <end position="122"/>
    </location>
</feature>
<feature type="transmembrane region" description="Helical" evidence="6">
    <location>
        <begin position="354"/>
        <end position="375"/>
    </location>
</feature>
<keyword evidence="2 6" id="KW-0812">Transmembrane</keyword>
<dbReference type="PANTHER" id="PTHR23507">
    <property type="entry name" value="ZGC:174356"/>
    <property type="match status" value="1"/>
</dbReference>
<dbReference type="GO" id="GO:0022857">
    <property type="term" value="F:transmembrane transporter activity"/>
    <property type="evidence" value="ECO:0007669"/>
    <property type="project" value="InterPro"/>
</dbReference>
<evidence type="ECO:0000256" key="3">
    <source>
        <dbReference type="ARBA" id="ARBA00022989"/>
    </source>
</evidence>
<keyword evidence="8" id="KW-1185">Reference proteome</keyword>
<evidence type="ECO:0000256" key="4">
    <source>
        <dbReference type="ARBA" id="ARBA00023136"/>
    </source>
</evidence>
<dbReference type="Proteomes" id="UP001209878">
    <property type="component" value="Unassembled WGS sequence"/>
</dbReference>
<dbReference type="Gene3D" id="1.20.1250.20">
    <property type="entry name" value="MFS general substrate transporter like domains"/>
    <property type="match status" value="1"/>
</dbReference>
<evidence type="ECO:0000256" key="5">
    <source>
        <dbReference type="SAM" id="MobiDB-lite"/>
    </source>
</evidence>
<sequence length="503" mass="54650">MLYEKTQLGCLTTFAPELVFFLFKVGESLLEPSVRLYIYESACAERLGTNASACAHLARFESWEMKVQEDAAWDLLVYRIVLNVPAIALSLFCGAWSDKVGRKLPVMIACLGTLVAVLSYMLSEAAGVRHFLPYVLVGALIRGATGKAAMVTMALHSYVADVSSPESRTERLGRLLAMNFFGYFVGTLGVGTLLSVAGFNEVFSVVAVVYFLCVVVAMTCMRETVEPREGAAGSPFMPSNVSESVSVLTRKRSHGGRTHLLVLFATIVFHQACKSGEVDVTLLVVHRSPLDWTQSMYAYLLATDYACLGLAVLFLLPLIIRVARPHDITLVLTGVVFKIFRLSLLALGPNTVTIFASVVIGCPSAMIISGVKSLVSKAVDEDEMGKTFSLLSCGETIANLVGGVALMTIYATTLELFPGFAFTLEIVLFIGLFGVLLVVGQDMRAQWRDDLMADVTRTRTEYGATVALEDSAAHARHAPETDERKETEVGDVGTDKETLCKRD</sequence>
<reference evidence="7" key="1">
    <citation type="journal article" date="2023" name="Mol. Biol. Evol.">
        <title>Third-Generation Sequencing Reveals the Adaptive Role of the Epigenome in Three Deep-Sea Polychaetes.</title>
        <authorList>
            <person name="Perez M."/>
            <person name="Aroh O."/>
            <person name="Sun Y."/>
            <person name="Lan Y."/>
            <person name="Juniper S.K."/>
            <person name="Young C.R."/>
            <person name="Angers B."/>
            <person name="Qian P.Y."/>
        </authorList>
    </citation>
    <scope>NUCLEOTIDE SEQUENCE</scope>
    <source>
        <tissue evidence="7">Vestimentum</tissue>
    </source>
</reference>
<evidence type="ECO:0000313" key="7">
    <source>
        <dbReference type="EMBL" id="KAK2169033.1"/>
    </source>
</evidence>
<feature type="transmembrane region" description="Helical" evidence="6">
    <location>
        <begin position="202"/>
        <end position="221"/>
    </location>
</feature>
<dbReference type="PANTHER" id="PTHR23507:SF1">
    <property type="entry name" value="FI18259P1-RELATED"/>
    <property type="match status" value="1"/>
</dbReference>
<comment type="caution">
    <text evidence="7">The sequence shown here is derived from an EMBL/GenBank/DDBJ whole genome shotgun (WGS) entry which is preliminary data.</text>
</comment>
<feature type="transmembrane region" description="Helical" evidence="6">
    <location>
        <begin position="76"/>
        <end position="97"/>
    </location>
</feature>
<dbReference type="AlphaFoldDB" id="A0AAD9KEJ0"/>
<evidence type="ECO:0000313" key="8">
    <source>
        <dbReference type="Proteomes" id="UP001209878"/>
    </source>
</evidence>
<gene>
    <name evidence="7" type="ORF">NP493_1203g01040</name>
</gene>
<comment type="subcellular location">
    <subcellularLocation>
        <location evidence="1">Membrane</location>
        <topology evidence="1">Multi-pass membrane protein</topology>
    </subcellularLocation>
</comment>
<dbReference type="SUPFAM" id="SSF103473">
    <property type="entry name" value="MFS general substrate transporter"/>
    <property type="match status" value="1"/>
</dbReference>
<organism evidence="7 8">
    <name type="scientific">Ridgeia piscesae</name>
    <name type="common">Tubeworm</name>
    <dbReference type="NCBI Taxonomy" id="27915"/>
    <lineage>
        <taxon>Eukaryota</taxon>
        <taxon>Metazoa</taxon>
        <taxon>Spiralia</taxon>
        <taxon>Lophotrochozoa</taxon>
        <taxon>Annelida</taxon>
        <taxon>Polychaeta</taxon>
        <taxon>Sedentaria</taxon>
        <taxon>Canalipalpata</taxon>
        <taxon>Sabellida</taxon>
        <taxon>Siboglinidae</taxon>
        <taxon>Ridgeia</taxon>
    </lineage>
</organism>
<feature type="transmembrane region" description="Helical" evidence="6">
    <location>
        <begin position="176"/>
        <end position="196"/>
    </location>
</feature>
<accession>A0AAD9KEJ0</accession>
<evidence type="ECO:0000256" key="2">
    <source>
        <dbReference type="ARBA" id="ARBA00022692"/>
    </source>
</evidence>
<feature type="transmembrane region" description="Helical" evidence="6">
    <location>
        <begin position="416"/>
        <end position="439"/>
    </location>
</feature>
<keyword evidence="3 6" id="KW-1133">Transmembrane helix</keyword>
<evidence type="ECO:0000256" key="6">
    <source>
        <dbReference type="SAM" id="Phobius"/>
    </source>
</evidence>
<feature type="transmembrane region" description="Helical" evidence="6">
    <location>
        <begin position="134"/>
        <end position="155"/>
    </location>
</feature>
<protein>
    <recommendedName>
        <fullName evidence="9">Proton-coupled folate transporter</fullName>
    </recommendedName>
</protein>
<dbReference type="Pfam" id="PF07690">
    <property type="entry name" value="MFS_1"/>
    <property type="match status" value="1"/>
</dbReference>
<dbReference type="GO" id="GO:0016020">
    <property type="term" value="C:membrane"/>
    <property type="evidence" value="ECO:0007669"/>
    <property type="project" value="UniProtKB-SubCell"/>
</dbReference>